<organism evidence="3 4">
    <name type="scientific">Blautia pseudococcoides</name>
    <dbReference type="NCBI Taxonomy" id="1796616"/>
    <lineage>
        <taxon>Bacteria</taxon>
        <taxon>Bacillati</taxon>
        <taxon>Bacillota</taxon>
        <taxon>Clostridia</taxon>
        <taxon>Lachnospirales</taxon>
        <taxon>Lachnospiraceae</taxon>
        <taxon>Blautia</taxon>
    </lineage>
</organism>
<reference evidence="3" key="1">
    <citation type="submission" date="2017-04" db="EMBL/GenBank/DDBJ databases">
        <title>Complete Genome Sequences of Twelve Strains of a Stable Defined Moderately Diverse Mouse Microbiota 2 (sDMDMm2).</title>
        <authorList>
            <person name="Uchimura Y."/>
            <person name="Wyss M."/>
            <person name="Brugiroux S."/>
            <person name="Limenitakis J.P."/>
            <person name="Stecher B."/>
            <person name="McCoy K.D."/>
            <person name="Macpherson A.J."/>
        </authorList>
    </citation>
    <scope>NUCLEOTIDE SEQUENCE</scope>
    <source>
        <strain evidence="3">YL58</strain>
    </source>
</reference>
<dbReference type="KEGG" id="byl:A4V09_03350"/>
<feature type="transmembrane region" description="Helical" evidence="1">
    <location>
        <begin position="12"/>
        <end position="32"/>
    </location>
</feature>
<dbReference type="AlphaFoldDB" id="A0A1C7I5F3"/>
<accession>A0A1C7I5F3</accession>
<dbReference type="PANTHER" id="PTHR43358:SF4">
    <property type="entry name" value="ALPHA_BETA HYDROLASE FOLD-1 DOMAIN-CONTAINING PROTEIN"/>
    <property type="match status" value="1"/>
</dbReference>
<dbReference type="PANTHER" id="PTHR43358">
    <property type="entry name" value="ALPHA/BETA-HYDROLASE"/>
    <property type="match status" value="1"/>
</dbReference>
<keyword evidence="1" id="KW-1133">Transmembrane helix</keyword>
<dbReference type="InterPro" id="IPR022742">
    <property type="entry name" value="Hydrolase_4"/>
</dbReference>
<dbReference type="OrthoDB" id="9776685at2"/>
<dbReference type="Pfam" id="PF12146">
    <property type="entry name" value="Hydrolase_4"/>
    <property type="match status" value="1"/>
</dbReference>
<dbReference type="RefSeq" id="WP_065541104.1">
    <property type="nucleotide sequence ID" value="NZ_CP015405.2"/>
</dbReference>
<keyword evidence="4" id="KW-1185">Reference proteome</keyword>
<dbReference type="Gene3D" id="3.40.50.1820">
    <property type="entry name" value="alpha/beta hydrolase"/>
    <property type="match status" value="1"/>
</dbReference>
<protein>
    <submittedName>
        <fullName evidence="3">Alpha/beta hydrolase</fullName>
    </submittedName>
</protein>
<dbReference type="EMBL" id="CP015405">
    <property type="protein sequence ID" value="ANU74880.1"/>
    <property type="molecule type" value="Genomic_DNA"/>
</dbReference>
<dbReference type="GO" id="GO:0016787">
    <property type="term" value="F:hydrolase activity"/>
    <property type="evidence" value="ECO:0007669"/>
    <property type="project" value="UniProtKB-KW"/>
</dbReference>
<name>A0A1C7I5F3_9FIRM</name>
<proteinExistence type="predicted"/>
<sequence length="318" mass="36026">MKEKLSSKTLKHAAIAGAGVCVGASYVLTSFLRRFALSRTFPMYRTERKNADKPDPLGDFLRPGKEWIKKEASPVTLINRDGMKLNGLFLPSIQAGSTRYVILCHGYRNNCCELGVYARHFWHRGYSVLLPDARGHGDSEGKYIGMGWQERKDVLEWVDFLRQKDPKSQIVLMGISMGAATVMMTSGENLPSNVKAIIEDCGYTSVWEEFSVQIRNYFHLPAFPFLHLSSLASRIRYGFSFKEASAIRQVAKCNRPILFIHGSKDAFVPFYMLNKLYHAAKCEKEKLVIDGAGHALSCATDPKLYFRTVDRFLDKYII</sequence>
<dbReference type="SUPFAM" id="SSF53474">
    <property type="entry name" value="alpha/beta-Hydrolases"/>
    <property type="match status" value="1"/>
</dbReference>
<evidence type="ECO:0000313" key="3">
    <source>
        <dbReference type="EMBL" id="ANU74880.1"/>
    </source>
</evidence>
<evidence type="ECO:0000256" key="1">
    <source>
        <dbReference type="SAM" id="Phobius"/>
    </source>
</evidence>
<keyword evidence="1" id="KW-0812">Transmembrane</keyword>
<dbReference type="InterPro" id="IPR029058">
    <property type="entry name" value="AB_hydrolase_fold"/>
</dbReference>
<dbReference type="Proteomes" id="UP000092574">
    <property type="component" value="Chromosome"/>
</dbReference>
<keyword evidence="1" id="KW-0472">Membrane</keyword>
<evidence type="ECO:0000259" key="2">
    <source>
        <dbReference type="Pfam" id="PF12146"/>
    </source>
</evidence>
<evidence type="ECO:0000313" key="4">
    <source>
        <dbReference type="Proteomes" id="UP000092574"/>
    </source>
</evidence>
<feature type="domain" description="Serine aminopeptidase S33" evidence="2">
    <location>
        <begin position="100"/>
        <end position="198"/>
    </location>
</feature>
<gene>
    <name evidence="3" type="ORF">A4V09_03350</name>
</gene>
<dbReference type="InterPro" id="IPR052920">
    <property type="entry name" value="DNA-binding_regulatory"/>
</dbReference>
<keyword evidence="3" id="KW-0378">Hydrolase</keyword>